<proteinExistence type="predicted"/>
<dbReference type="Gene3D" id="2.130.10.10">
    <property type="entry name" value="YVTN repeat-like/Quinoprotein amine dehydrogenase"/>
    <property type="match status" value="2"/>
</dbReference>
<feature type="domain" description="Neurobeachin beta-propeller" evidence="2">
    <location>
        <begin position="86"/>
        <end position="228"/>
    </location>
</feature>
<dbReference type="SUPFAM" id="SSF50978">
    <property type="entry name" value="WD40 repeat-like"/>
    <property type="match status" value="1"/>
</dbReference>
<feature type="compositionally biased region" description="Polar residues" evidence="1">
    <location>
        <begin position="14"/>
        <end position="23"/>
    </location>
</feature>
<dbReference type="AlphaFoldDB" id="A0A3P7BGB4"/>
<dbReference type="InterPro" id="IPR046851">
    <property type="entry name" value="NBCH_WD40"/>
</dbReference>
<dbReference type="GO" id="GO:0019901">
    <property type="term" value="F:protein kinase binding"/>
    <property type="evidence" value="ECO:0007669"/>
    <property type="project" value="TreeGrafter"/>
</dbReference>
<feature type="region of interest" description="Disordered" evidence="1">
    <location>
        <begin position="1"/>
        <end position="55"/>
    </location>
</feature>
<evidence type="ECO:0000313" key="3">
    <source>
        <dbReference type="EMBL" id="VDL85692.1"/>
    </source>
</evidence>
<keyword evidence="4" id="KW-1185">Reference proteome</keyword>
<gene>
    <name evidence="3" type="ORF">SSLN_LOCUS492</name>
</gene>
<accession>A0A3P7BGB4</accession>
<dbReference type="SMART" id="SM00320">
    <property type="entry name" value="WD40"/>
    <property type="match status" value="4"/>
</dbReference>
<dbReference type="PANTHER" id="PTHR13743:SF162">
    <property type="entry name" value="NEUROBEACHIN"/>
    <property type="match status" value="1"/>
</dbReference>
<dbReference type="Pfam" id="PF20426">
    <property type="entry name" value="NBCH_WD40"/>
    <property type="match status" value="1"/>
</dbReference>
<evidence type="ECO:0000313" key="4">
    <source>
        <dbReference type="Proteomes" id="UP000275846"/>
    </source>
</evidence>
<dbReference type="InterPro" id="IPR015943">
    <property type="entry name" value="WD40/YVTN_repeat-like_dom_sf"/>
</dbReference>
<dbReference type="InterPro" id="IPR036322">
    <property type="entry name" value="WD40_repeat_dom_sf"/>
</dbReference>
<dbReference type="OrthoDB" id="26681at2759"/>
<protein>
    <recommendedName>
        <fullName evidence="2">Neurobeachin beta-propeller domain-containing protein</fullName>
    </recommendedName>
</protein>
<reference evidence="3 4" key="1">
    <citation type="submission" date="2018-11" db="EMBL/GenBank/DDBJ databases">
        <authorList>
            <consortium name="Pathogen Informatics"/>
        </authorList>
    </citation>
    <scope>NUCLEOTIDE SEQUENCE [LARGE SCALE GENOMIC DNA]</scope>
    <source>
        <strain evidence="3 4">NST_G2</strain>
    </source>
</reference>
<dbReference type="GO" id="GO:0008104">
    <property type="term" value="P:intracellular protein localization"/>
    <property type="evidence" value="ECO:0007669"/>
    <property type="project" value="TreeGrafter"/>
</dbReference>
<dbReference type="GO" id="GO:0016020">
    <property type="term" value="C:membrane"/>
    <property type="evidence" value="ECO:0007669"/>
    <property type="project" value="TreeGrafter"/>
</dbReference>
<dbReference type="GO" id="GO:0005829">
    <property type="term" value="C:cytosol"/>
    <property type="evidence" value="ECO:0007669"/>
    <property type="project" value="TreeGrafter"/>
</dbReference>
<dbReference type="Proteomes" id="UP000275846">
    <property type="component" value="Unassembled WGS sequence"/>
</dbReference>
<organism evidence="3 4">
    <name type="scientific">Schistocephalus solidus</name>
    <name type="common">Tapeworm</name>
    <dbReference type="NCBI Taxonomy" id="70667"/>
    <lineage>
        <taxon>Eukaryota</taxon>
        <taxon>Metazoa</taxon>
        <taxon>Spiralia</taxon>
        <taxon>Lophotrochozoa</taxon>
        <taxon>Platyhelminthes</taxon>
        <taxon>Cestoda</taxon>
        <taxon>Eucestoda</taxon>
        <taxon>Diphyllobothriidea</taxon>
        <taxon>Diphyllobothriidae</taxon>
        <taxon>Schistocephalus</taxon>
    </lineage>
</organism>
<dbReference type="InterPro" id="IPR001680">
    <property type="entry name" value="WD40_rpt"/>
</dbReference>
<dbReference type="STRING" id="70667.A0A3P7BGB4"/>
<dbReference type="EMBL" id="UYSU01000365">
    <property type="protein sequence ID" value="VDL85692.1"/>
    <property type="molecule type" value="Genomic_DNA"/>
</dbReference>
<sequence length="349" mass="37448">MALHASTEPDMTPSGDQQQLPADSTSKTPISSSSNRPSPASLIGSADTSPPLPLTVDSTLVTNPTANRRYLGENADPSLRPSINQFVATPDNRVIIACGYFDGSIRVFSVDTGRCVHIAYAHHSVVTCLARSEANATLHCYVATGGREGLVMLWIFNSQTMTFFSESAGEPPSPQATLAGHQDAIECVVVSAELGLVVSGSAAETCLIHTTRGDLLRRLVSPLSNPVSPSTPLEPSISAPLLPAPLLPARVLINREGYLVFQFHKSRIATYTLNGKLIRSVDMIRQVRPVDTEQYSISALAITPCSGYLLVGGNDGLVWILRTENLEPLHCLPRCKAPITAFALNHDQR</sequence>
<evidence type="ECO:0000256" key="1">
    <source>
        <dbReference type="SAM" id="MobiDB-lite"/>
    </source>
</evidence>
<name>A0A3P7BGB4_SCHSO</name>
<dbReference type="PANTHER" id="PTHR13743">
    <property type="entry name" value="BEIGE/BEACH-RELATED"/>
    <property type="match status" value="1"/>
</dbReference>
<feature type="compositionally biased region" description="Low complexity" evidence="1">
    <location>
        <begin position="24"/>
        <end position="41"/>
    </location>
</feature>
<dbReference type="InterPro" id="IPR050865">
    <property type="entry name" value="BEACH_Domain"/>
</dbReference>
<evidence type="ECO:0000259" key="2">
    <source>
        <dbReference type="Pfam" id="PF20426"/>
    </source>
</evidence>